<dbReference type="EMBL" id="JAVRHQ010000009">
    <property type="protein sequence ID" value="MDT0643005.1"/>
    <property type="molecule type" value="Genomic_DNA"/>
</dbReference>
<gene>
    <name evidence="1" type="ORF">RM553_09220</name>
</gene>
<evidence type="ECO:0000313" key="1">
    <source>
        <dbReference type="EMBL" id="MDT0643005.1"/>
    </source>
</evidence>
<dbReference type="InterPro" id="IPR021272">
    <property type="entry name" value="DUF2851"/>
</dbReference>
<comment type="caution">
    <text evidence="1">The sequence shown here is derived from an EMBL/GenBank/DDBJ whole genome shotgun (WGS) entry which is preliminary data.</text>
</comment>
<proteinExistence type="predicted"/>
<dbReference type="Proteomes" id="UP001262889">
    <property type="component" value="Unassembled WGS sequence"/>
</dbReference>
<dbReference type="RefSeq" id="WP_311534626.1">
    <property type="nucleotide sequence ID" value="NZ_JAVRHQ010000009.1"/>
</dbReference>
<keyword evidence="2" id="KW-1185">Reference proteome</keyword>
<dbReference type="Pfam" id="PF11013">
    <property type="entry name" value="DUF2851"/>
    <property type="match status" value="1"/>
</dbReference>
<protein>
    <submittedName>
        <fullName evidence="1">DUF2851 family protein</fullName>
    </submittedName>
</protein>
<sequence>MQEDFLHYIWKFQKYDFARAATTAGESVLIQDTGIHNELSGPDFFNSRLKIGEQLWAGNVEIHLKSSDWYLHRHESDESYDNVILHVVWEHDVEIYRADNSPIPTLELKNKVPLEVVEKYELLLSKKARWINCEDSFGKFERFETAHWLERLYFERLEAKSALVSRLLQKTENDWEAVLFQLLAKAFGLNINGESFLSIAQSFDFKIFRRNQGEILKLEAVLMGQAGFLEKECEDIYFQKLKEEYQYLQHKYKMSNAEVIKPKFFRLRPDNFPMIRLAQLAKVYAGTAFLLDRIMGAESIEDFYGIFQVELNAYWSCHYNFGKEHKPKKKRTTWAFIDLILINTIIPFQFAYFKHLGKPVETILELAEKVPAENNTIVAKFNLLKPAVALSSMESQALLQLKKNYCDLNKCLQCELGLKLLQQKTLQSP</sequence>
<reference evidence="1 2" key="1">
    <citation type="submission" date="2023-09" db="EMBL/GenBank/DDBJ databases">
        <authorList>
            <person name="Rey-Velasco X."/>
        </authorList>
    </citation>
    <scope>NUCLEOTIDE SEQUENCE [LARGE SCALE GENOMIC DNA]</scope>
    <source>
        <strain evidence="1 2">F363</strain>
    </source>
</reference>
<accession>A0ABU3C9J7</accession>
<evidence type="ECO:0000313" key="2">
    <source>
        <dbReference type="Proteomes" id="UP001262889"/>
    </source>
</evidence>
<name>A0ABU3C9J7_9FLAO</name>
<organism evidence="1 2">
    <name type="scientific">Autumnicola tepida</name>
    <dbReference type="NCBI Taxonomy" id="3075595"/>
    <lineage>
        <taxon>Bacteria</taxon>
        <taxon>Pseudomonadati</taxon>
        <taxon>Bacteroidota</taxon>
        <taxon>Flavobacteriia</taxon>
        <taxon>Flavobacteriales</taxon>
        <taxon>Flavobacteriaceae</taxon>
        <taxon>Autumnicola</taxon>
    </lineage>
</organism>